<evidence type="ECO:0000256" key="5">
    <source>
        <dbReference type="ARBA" id="ARBA00023163"/>
    </source>
</evidence>
<dbReference type="GO" id="GO:0003677">
    <property type="term" value="F:DNA binding"/>
    <property type="evidence" value="ECO:0007669"/>
    <property type="project" value="UniProtKB-KW"/>
</dbReference>
<proteinExistence type="inferred from homology"/>
<dbReference type="SUPFAM" id="SSF46785">
    <property type="entry name" value="Winged helix' DNA-binding domain"/>
    <property type="match status" value="1"/>
</dbReference>
<keyword evidence="8" id="KW-1185">Reference proteome</keyword>
<dbReference type="InterPro" id="IPR015424">
    <property type="entry name" value="PyrdxlP-dep_Trfase"/>
</dbReference>
<dbReference type="GO" id="GO:0003700">
    <property type="term" value="F:DNA-binding transcription factor activity"/>
    <property type="evidence" value="ECO:0007669"/>
    <property type="project" value="InterPro"/>
</dbReference>
<dbReference type="InterPro" id="IPR004839">
    <property type="entry name" value="Aminotransferase_I/II_large"/>
</dbReference>
<organism evidence="7 8">
    <name type="scientific">Lucifera butyrica</name>
    <dbReference type="NCBI Taxonomy" id="1351585"/>
    <lineage>
        <taxon>Bacteria</taxon>
        <taxon>Bacillati</taxon>
        <taxon>Bacillota</taxon>
        <taxon>Negativicutes</taxon>
        <taxon>Veillonellales</taxon>
        <taxon>Veillonellaceae</taxon>
        <taxon>Lucifera</taxon>
    </lineage>
</organism>
<reference evidence="7 8" key="1">
    <citation type="submission" date="2018-06" db="EMBL/GenBank/DDBJ databases">
        <authorList>
            <person name="Strepis N."/>
        </authorList>
    </citation>
    <scope>NUCLEOTIDE SEQUENCE [LARGE SCALE GENOMIC DNA]</scope>
    <source>
        <strain evidence="7">LUCI</strain>
    </source>
</reference>
<evidence type="ECO:0000259" key="6">
    <source>
        <dbReference type="PROSITE" id="PS50949"/>
    </source>
</evidence>
<dbReference type="InterPro" id="IPR000524">
    <property type="entry name" value="Tscrpt_reg_HTH_GntR"/>
</dbReference>
<evidence type="ECO:0000256" key="1">
    <source>
        <dbReference type="ARBA" id="ARBA00005384"/>
    </source>
</evidence>
<dbReference type="Gene3D" id="3.40.640.10">
    <property type="entry name" value="Type I PLP-dependent aspartate aminotransferase-like (Major domain)"/>
    <property type="match status" value="1"/>
</dbReference>
<protein>
    <submittedName>
        <fullName evidence="7">Transcription regulator hth gntr</fullName>
    </submittedName>
</protein>
<gene>
    <name evidence="7" type="ORF">LUCI_2824</name>
</gene>
<dbReference type="Pfam" id="PF00392">
    <property type="entry name" value="GntR"/>
    <property type="match status" value="1"/>
</dbReference>
<feature type="domain" description="HTH gntR-type" evidence="6">
    <location>
        <begin position="10"/>
        <end position="78"/>
    </location>
</feature>
<dbReference type="AlphaFoldDB" id="A0A498R8N6"/>
<dbReference type="PANTHER" id="PTHR46577">
    <property type="entry name" value="HTH-TYPE TRANSCRIPTIONAL REGULATORY PROTEIN GABR"/>
    <property type="match status" value="1"/>
</dbReference>
<name>A0A498R8N6_9FIRM</name>
<keyword evidence="4" id="KW-0238">DNA-binding</keyword>
<dbReference type="CDD" id="cd07377">
    <property type="entry name" value="WHTH_GntR"/>
    <property type="match status" value="1"/>
</dbReference>
<evidence type="ECO:0000313" key="7">
    <source>
        <dbReference type="EMBL" id="VBB07559.1"/>
    </source>
</evidence>
<dbReference type="PRINTS" id="PR00035">
    <property type="entry name" value="HTHGNTR"/>
</dbReference>
<dbReference type="RefSeq" id="WP_122628491.1">
    <property type="nucleotide sequence ID" value="NZ_UPPP01000076.1"/>
</dbReference>
<dbReference type="PANTHER" id="PTHR46577:SF1">
    <property type="entry name" value="HTH-TYPE TRANSCRIPTIONAL REGULATORY PROTEIN GABR"/>
    <property type="match status" value="1"/>
</dbReference>
<dbReference type="SMART" id="SM00345">
    <property type="entry name" value="HTH_GNTR"/>
    <property type="match status" value="1"/>
</dbReference>
<sequence length="466" mass="53794">MLLINTKNKQPIYEQLYMQIRDKIMTGEWEFSMRLPSSRQLAKDLLISRNTVELAYQQLLAEGYLFTKPRSGIYVQKLDTSFFNRCFPIPKESPITRAAPENAYKYNFRYGKLDYRYIPFKTWKKILMQCYEEEMDGIVSYGTHQGEIGLREQIAKYVTEHRGVKCNPEQIVVGAGTLYCVSLLCNLLTRSAKTIGFEDPGYGKVRTVFKNSGLEVCPISVEKDGINVRELNDSGARAVYVTPSHQFPTGAIMSISKRLQLLDWAIQKQALIIEDDYSCHFRYNVRPIPSLQGISPEANVVYLGSFSKCLMPSLRMAFMVLPPAILDEYRTIYYNYNTSVPYVFQKTLERFMREGYFDRHLRTVLQVSKKRHDCLLQALNDELGEWIEITGKDAGLFVAVQVNNELSEEQLIQRAAEVGVLVYPMFDHWDRTNHYDGKTVLLGYSSLDLNEIKDAVQLLRKAWLEN</sequence>
<comment type="similarity">
    <text evidence="1">In the C-terminal section; belongs to the class-I pyridoxal-phosphate-dependent aminotransferase family.</text>
</comment>
<dbReference type="CDD" id="cd00609">
    <property type="entry name" value="AAT_like"/>
    <property type="match status" value="1"/>
</dbReference>
<accession>A0A498R8N6</accession>
<dbReference type="InterPro" id="IPR015421">
    <property type="entry name" value="PyrdxlP-dep_Trfase_major"/>
</dbReference>
<evidence type="ECO:0000256" key="4">
    <source>
        <dbReference type="ARBA" id="ARBA00023125"/>
    </source>
</evidence>
<evidence type="ECO:0000313" key="8">
    <source>
        <dbReference type="Proteomes" id="UP000277811"/>
    </source>
</evidence>
<dbReference type="OrthoDB" id="9808770at2"/>
<evidence type="ECO:0000256" key="3">
    <source>
        <dbReference type="ARBA" id="ARBA00023015"/>
    </source>
</evidence>
<evidence type="ECO:0000256" key="2">
    <source>
        <dbReference type="ARBA" id="ARBA00022898"/>
    </source>
</evidence>
<dbReference type="InterPro" id="IPR036390">
    <property type="entry name" value="WH_DNA-bd_sf"/>
</dbReference>
<dbReference type="InterPro" id="IPR036388">
    <property type="entry name" value="WH-like_DNA-bd_sf"/>
</dbReference>
<keyword evidence="2" id="KW-0663">Pyridoxal phosphate</keyword>
<keyword evidence="3" id="KW-0805">Transcription regulation</keyword>
<keyword evidence="5" id="KW-0804">Transcription</keyword>
<dbReference type="EMBL" id="UPPP01000076">
    <property type="protein sequence ID" value="VBB07559.1"/>
    <property type="molecule type" value="Genomic_DNA"/>
</dbReference>
<dbReference type="Pfam" id="PF00155">
    <property type="entry name" value="Aminotran_1_2"/>
    <property type="match status" value="1"/>
</dbReference>
<dbReference type="GO" id="GO:0030170">
    <property type="term" value="F:pyridoxal phosphate binding"/>
    <property type="evidence" value="ECO:0007669"/>
    <property type="project" value="InterPro"/>
</dbReference>
<dbReference type="PROSITE" id="PS50949">
    <property type="entry name" value="HTH_GNTR"/>
    <property type="match status" value="1"/>
</dbReference>
<dbReference type="Proteomes" id="UP000277811">
    <property type="component" value="Unassembled WGS sequence"/>
</dbReference>
<dbReference type="Gene3D" id="1.10.10.10">
    <property type="entry name" value="Winged helix-like DNA-binding domain superfamily/Winged helix DNA-binding domain"/>
    <property type="match status" value="1"/>
</dbReference>
<dbReference type="SUPFAM" id="SSF53383">
    <property type="entry name" value="PLP-dependent transferases"/>
    <property type="match status" value="1"/>
</dbReference>
<dbReference type="InterPro" id="IPR051446">
    <property type="entry name" value="HTH_trans_reg/aminotransferase"/>
</dbReference>